<dbReference type="GO" id="GO:0106300">
    <property type="term" value="P:protein-DNA covalent cross-linking repair"/>
    <property type="evidence" value="ECO:0007669"/>
    <property type="project" value="InterPro"/>
</dbReference>
<dbReference type="OrthoDB" id="6192129at2"/>
<keyword evidence="7" id="KW-0456">Lyase</keyword>
<evidence type="ECO:0000313" key="10">
    <source>
        <dbReference type="Proteomes" id="UP000186878"/>
    </source>
</evidence>
<keyword evidence="4 8" id="KW-0378">Hydrolase</keyword>
<dbReference type="InterPro" id="IPR036590">
    <property type="entry name" value="SRAP-like"/>
</dbReference>
<sequence length="218" mass="24858">MCSRFSLYSTYPRFAHRIGELRIDDPPTPRYNLAPGTWIPSIRRQADDPQLTFDCVWWGYKPKWAGETAPQPINARVETVATSKFYQAAFQRHRCLIPADGWFEWLPGTKPKQPHFLCREDREPFFFAGIWTERADGKPGAAILTEPARGSAADVHDRMPLILTDESIEPWLDPALTDRDTIRRFVKHVPAVSFTHWAVSTRVNKPGEGDDEGLVNPA</sequence>
<evidence type="ECO:0000256" key="8">
    <source>
        <dbReference type="RuleBase" id="RU364100"/>
    </source>
</evidence>
<dbReference type="STRING" id="404433.BTW07_14630"/>
<evidence type="ECO:0000256" key="2">
    <source>
        <dbReference type="ARBA" id="ARBA00022670"/>
    </source>
</evidence>
<reference evidence="9 10" key="1">
    <citation type="submission" date="2016-12" db="EMBL/GenBank/DDBJ databases">
        <title>Draft genome sequences of strains Salinicola socius SMB35, Salinicola sp. MH3R3-1 and Chromohalobacter sp. SMB17 from the Verkhnekamsk potash mining region of Russia.</title>
        <authorList>
            <person name="Mavrodi D.V."/>
            <person name="Olsson B.E."/>
            <person name="Korsakova E.S."/>
            <person name="Pyankova A."/>
            <person name="Mavrodi O.V."/>
            <person name="Plotnikova E.G."/>
        </authorList>
    </citation>
    <scope>NUCLEOTIDE SEQUENCE [LARGE SCALE GENOMIC DNA]</scope>
    <source>
        <strain evidence="9 10">SMB35</strain>
    </source>
</reference>
<keyword evidence="10" id="KW-1185">Reference proteome</keyword>
<comment type="caution">
    <text evidence="9">The sequence shown here is derived from an EMBL/GenBank/DDBJ whole genome shotgun (WGS) entry which is preliminary data.</text>
</comment>
<gene>
    <name evidence="9" type="ORF">BTW07_14630</name>
</gene>
<dbReference type="PANTHER" id="PTHR13604:SF0">
    <property type="entry name" value="ABASIC SITE PROCESSING PROTEIN HMCES"/>
    <property type="match status" value="1"/>
</dbReference>
<evidence type="ECO:0000256" key="6">
    <source>
        <dbReference type="ARBA" id="ARBA00023125"/>
    </source>
</evidence>
<dbReference type="EMBL" id="MSDO01000022">
    <property type="protein sequence ID" value="OLO03317.1"/>
    <property type="molecule type" value="Genomic_DNA"/>
</dbReference>
<comment type="similarity">
    <text evidence="1 8">Belongs to the SOS response-associated peptidase family.</text>
</comment>
<dbReference type="RefSeq" id="WP_075570919.1">
    <property type="nucleotide sequence ID" value="NZ_MSDO01000022.1"/>
</dbReference>
<evidence type="ECO:0000256" key="5">
    <source>
        <dbReference type="ARBA" id="ARBA00023124"/>
    </source>
</evidence>
<dbReference type="InterPro" id="IPR003738">
    <property type="entry name" value="SRAP"/>
</dbReference>
<protein>
    <recommendedName>
        <fullName evidence="8">Abasic site processing protein</fullName>
        <ecNumber evidence="8">3.4.-.-</ecNumber>
    </recommendedName>
</protein>
<keyword evidence="6" id="KW-0238">DNA-binding</keyword>
<dbReference type="Gene3D" id="3.90.1680.10">
    <property type="entry name" value="SOS response associated peptidase-like"/>
    <property type="match status" value="1"/>
</dbReference>
<dbReference type="GO" id="GO:0006508">
    <property type="term" value="P:proteolysis"/>
    <property type="evidence" value="ECO:0007669"/>
    <property type="project" value="UniProtKB-KW"/>
</dbReference>
<dbReference type="SUPFAM" id="SSF143081">
    <property type="entry name" value="BB1717-like"/>
    <property type="match status" value="1"/>
</dbReference>
<dbReference type="PANTHER" id="PTHR13604">
    <property type="entry name" value="DC12-RELATED"/>
    <property type="match status" value="1"/>
</dbReference>
<evidence type="ECO:0000256" key="1">
    <source>
        <dbReference type="ARBA" id="ARBA00008136"/>
    </source>
</evidence>
<accession>A0A1Q8SPF6</accession>
<dbReference type="Proteomes" id="UP000186878">
    <property type="component" value="Unassembled WGS sequence"/>
</dbReference>
<keyword evidence="2 8" id="KW-0645">Protease</keyword>
<evidence type="ECO:0000313" key="9">
    <source>
        <dbReference type="EMBL" id="OLO03317.1"/>
    </source>
</evidence>
<dbReference type="AlphaFoldDB" id="A0A1Q8SPF6"/>
<organism evidence="9 10">
    <name type="scientific">Salinicola socius</name>
    <dbReference type="NCBI Taxonomy" id="404433"/>
    <lineage>
        <taxon>Bacteria</taxon>
        <taxon>Pseudomonadati</taxon>
        <taxon>Pseudomonadota</taxon>
        <taxon>Gammaproteobacteria</taxon>
        <taxon>Oceanospirillales</taxon>
        <taxon>Halomonadaceae</taxon>
        <taxon>Salinicola</taxon>
    </lineage>
</organism>
<dbReference type="GO" id="GO:0016829">
    <property type="term" value="F:lyase activity"/>
    <property type="evidence" value="ECO:0007669"/>
    <property type="project" value="UniProtKB-KW"/>
</dbReference>
<evidence type="ECO:0000256" key="3">
    <source>
        <dbReference type="ARBA" id="ARBA00022763"/>
    </source>
</evidence>
<evidence type="ECO:0000256" key="7">
    <source>
        <dbReference type="ARBA" id="ARBA00023239"/>
    </source>
</evidence>
<name>A0A1Q8SPF6_9GAMM</name>
<keyword evidence="3" id="KW-0227">DNA damage</keyword>
<dbReference type="GO" id="GO:0003697">
    <property type="term" value="F:single-stranded DNA binding"/>
    <property type="evidence" value="ECO:0007669"/>
    <property type="project" value="InterPro"/>
</dbReference>
<keyword evidence="5" id="KW-0190">Covalent protein-DNA linkage</keyword>
<dbReference type="Pfam" id="PF02586">
    <property type="entry name" value="SRAP"/>
    <property type="match status" value="1"/>
</dbReference>
<evidence type="ECO:0000256" key="4">
    <source>
        <dbReference type="ARBA" id="ARBA00022801"/>
    </source>
</evidence>
<dbReference type="GO" id="GO:0008233">
    <property type="term" value="F:peptidase activity"/>
    <property type="evidence" value="ECO:0007669"/>
    <property type="project" value="UniProtKB-KW"/>
</dbReference>
<proteinExistence type="inferred from homology"/>
<dbReference type="EC" id="3.4.-.-" evidence="8"/>